<protein>
    <submittedName>
        <fullName evidence="2">Uncharacterized protein</fullName>
    </submittedName>
</protein>
<evidence type="ECO:0000313" key="3">
    <source>
        <dbReference type="Proteomes" id="UP001055439"/>
    </source>
</evidence>
<reference evidence="2" key="1">
    <citation type="submission" date="2022-05" db="EMBL/GenBank/DDBJ databases">
        <title>The Musa troglodytarum L. genome provides insights into the mechanism of non-climacteric behaviour and enrichment of carotenoids.</title>
        <authorList>
            <person name="Wang J."/>
        </authorList>
    </citation>
    <scope>NUCLEOTIDE SEQUENCE</scope>
    <source>
        <tissue evidence="2">Leaf</tissue>
    </source>
</reference>
<gene>
    <name evidence="2" type="ORF">MUK42_37552</name>
</gene>
<name>A0A9E7JAJ8_9LILI</name>
<sequence>MSSRDPCRSLEFLGWLPRQQPKEHGGQKEEIRRFAGRCGALITVQAELEVRSDSTESRELIEEVGQEREKLTGASESY</sequence>
<dbReference type="Proteomes" id="UP001055439">
    <property type="component" value="Chromosome 1"/>
</dbReference>
<dbReference type="EMBL" id="CP097502">
    <property type="protein sequence ID" value="URD73891.1"/>
    <property type="molecule type" value="Genomic_DNA"/>
</dbReference>
<dbReference type="AlphaFoldDB" id="A0A9E7JAJ8"/>
<organism evidence="2 3">
    <name type="scientific">Musa troglodytarum</name>
    <name type="common">fe'i banana</name>
    <dbReference type="NCBI Taxonomy" id="320322"/>
    <lineage>
        <taxon>Eukaryota</taxon>
        <taxon>Viridiplantae</taxon>
        <taxon>Streptophyta</taxon>
        <taxon>Embryophyta</taxon>
        <taxon>Tracheophyta</taxon>
        <taxon>Spermatophyta</taxon>
        <taxon>Magnoliopsida</taxon>
        <taxon>Liliopsida</taxon>
        <taxon>Zingiberales</taxon>
        <taxon>Musaceae</taxon>
        <taxon>Musa</taxon>
    </lineage>
</organism>
<keyword evidence="3" id="KW-1185">Reference proteome</keyword>
<accession>A0A9E7JAJ8</accession>
<proteinExistence type="predicted"/>
<feature type="compositionally biased region" description="Basic and acidic residues" evidence="1">
    <location>
        <begin position="53"/>
        <end position="71"/>
    </location>
</feature>
<feature type="region of interest" description="Disordered" evidence="1">
    <location>
        <begin position="53"/>
        <end position="78"/>
    </location>
</feature>
<evidence type="ECO:0000313" key="2">
    <source>
        <dbReference type="EMBL" id="URD73891.1"/>
    </source>
</evidence>
<evidence type="ECO:0000256" key="1">
    <source>
        <dbReference type="SAM" id="MobiDB-lite"/>
    </source>
</evidence>